<reference evidence="1" key="1">
    <citation type="submission" date="2020-11" db="EMBL/GenBank/DDBJ databases">
        <authorList>
            <person name="Tran Van P."/>
        </authorList>
    </citation>
    <scope>NUCLEOTIDE SEQUENCE</scope>
</reference>
<dbReference type="EMBL" id="OE006450">
    <property type="protein sequence ID" value="CAD7462675.1"/>
    <property type="molecule type" value="Genomic_DNA"/>
</dbReference>
<sequence>MVSLAKITSASKYVARIVVSSAYRNRLLARRKDEEVNTLCYHRYQFCDYEEMELVPYDPIPFYMILGLLGEYEMPNVAVDEDVFPPLLGKQYKVVIKVCHGTCLKEKNVILFMVVDADKVGVHNSIYHVGGRAARRLIDTDDIHGSSIILVLRGQVGAQDSGIEFCRCTVIRRSRSKLATVHRQLQKKAVENYKYGWVSMLLCLTVQSALVSFLHTCNHANHSLYYLDSSTVHVL</sequence>
<name>A0A7R9IQG4_9NEOP</name>
<accession>A0A7R9IQG4</accession>
<proteinExistence type="predicted"/>
<gene>
    <name evidence="1" type="ORF">TTEB3V08_LOCUS10565</name>
</gene>
<protein>
    <submittedName>
        <fullName evidence="1">Uncharacterized protein</fullName>
    </submittedName>
</protein>
<evidence type="ECO:0000313" key="1">
    <source>
        <dbReference type="EMBL" id="CAD7462675.1"/>
    </source>
</evidence>
<organism evidence="1">
    <name type="scientific">Timema tahoe</name>
    <dbReference type="NCBI Taxonomy" id="61484"/>
    <lineage>
        <taxon>Eukaryota</taxon>
        <taxon>Metazoa</taxon>
        <taxon>Ecdysozoa</taxon>
        <taxon>Arthropoda</taxon>
        <taxon>Hexapoda</taxon>
        <taxon>Insecta</taxon>
        <taxon>Pterygota</taxon>
        <taxon>Neoptera</taxon>
        <taxon>Polyneoptera</taxon>
        <taxon>Phasmatodea</taxon>
        <taxon>Timematodea</taxon>
        <taxon>Timematoidea</taxon>
        <taxon>Timematidae</taxon>
        <taxon>Timema</taxon>
    </lineage>
</organism>
<dbReference type="AlphaFoldDB" id="A0A7R9IQG4"/>